<feature type="signal peptide" evidence="1">
    <location>
        <begin position="1"/>
        <end position="25"/>
    </location>
</feature>
<protein>
    <submittedName>
        <fullName evidence="2">Uncharacterized protein</fullName>
    </submittedName>
</protein>
<organism evidence="2 3">
    <name type="scientific">Draconibacterium halophilum</name>
    <dbReference type="NCBI Taxonomy" id="2706887"/>
    <lineage>
        <taxon>Bacteria</taxon>
        <taxon>Pseudomonadati</taxon>
        <taxon>Bacteroidota</taxon>
        <taxon>Bacteroidia</taxon>
        <taxon>Marinilabiliales</taxon>
        <taxon>Prolixibacteraceae</taxon>
        <taxon>Draconibacterium</taxon>
    </lineage>
</organism>
<dbReference type="RefSeq" id="WP_163344556.1">
    <property type="nucleotide sequence ID" value="NZ_CP048409.1"/>
</dbReference>
<sequence length="148" mass="16698">MKTKIKQVTAATVIVLSLMVFGINATATKLTVCETVDSSLQLEDWMTDETIWSTANKNAFVQETDASMEIEDWMTNDEIRNENYSFVTETESCLEIENWMISKNTCLVVEKAIEPALPLENWMIDAGNRDVNDSMKGSELAFEIPTTE</sequence>
<dbReference type="KEGG" id="drc:G0Q07_02265"/>
<dbReference type="Proteomes" id="UP000474630">
    <property type="component" value="Chromosome"/>
</dbReference>
<accession>A0A6C0RA47</accession>
<reference evidence="2 3" key="1">
    <citation type="submission" date="2020-02" db="EMBL/GenBank/DDBJ databases">
        <title>Genome sequencing for Draconibacterium sp. strain M1.</title>
        <authorList>
            <person name="Park S.-J."/>
        </authorList>
    </citation>
    <scope>NUCLEOTIDE SEQUENCE [LARGE SCALE GENOMIC DNA]</scope>
    <source>
        <strain evidence="2 3">M1</strain>
    </source>
</reference>
<name>A0A6C0RA47_9BACT</name>
<evidence type="ECO:0000313" key="3">
    <source>
        <dbReference type="Proteomes" id="UP000474630"/>
    </source>
</evidence>
<dbReference type="EMBL" id="CP048409">
    <property type="protein sequence ID" value="QIA06625.1"/>
    <property type="molecule type" value="Genomic_DNA"/>
</dbReference>
<dbReference type="AlphaFoldDB" id="A0A6C0RA47"/>
<evidence type="ECO:0000313" key="2">
    <source>
        <dbReference type="EMBL" id="QIA06625.1"/>
    </source>
</evidence>
<keyword evidence="1" id="KW-0732">Signal</keyword>
<proteinExistence type="predicted"/>
<evidence type="ECO:0000256" key="1">
    <source>
        <dbReference type="SAM" id="SignalP"/>
    </source>
</evidence>
<keyword evidence="3" id="KW-1185">Reference proteome</keyword>
<feature type="chain" id="PRO_5025661129" evidence="1">
    <location>
        <begin position="26"/>
        <end position="148"/>
    </location>
</feature>
<gene>
    <name evidence="2" type="ORF">G0Q07_02265</name>
</gene>